<name>A0A6P8K910_DROMA</name>
<protein>
    <submittedName>
        <fullName evidence="4">Protein TsetseEP</fullName>
    </submittedName>
</protein>
<sequence>MFSRFSLFAVVLAFGLVSGLSLSVVLKPSKLKLPTNKKILGLQQQTEELAARAPGNSAQCFDYYIPIINGLSDQYQLDYNKCAKDYDTASELVLAAWNSTLFGIQASGDRGCNTFFDCSSIVDSVLAFECFANVGAEQSKIMYQVSANATEAAVQIKIHLQTLDSQLETCYNYSERDFVEGTAHYYEELNKCLAGAPVPQETTTNWYYTTA</sequence>
<reference evidence="4" key="1">
    <citation type="submission" date="2025-08" db="UniProtKB">
        <authorList>
            <consortium name="RefSeq"/>
        </authorList>
    </citation>
    <scope>IDENTIFICATION</scope>
    <source>
        <strain evidence="4">Mau12</strain>
        <tissue evidence="4">Whole Body</tissue>
    </source>
</reference>
<proteinExistence type="predicted"/>
<keyword evidence="1" id="KW-0732">Signal</keyword>
<dbReference type="AlphaFoldDB" id="A0A6P8K910"/>
<evidence type="ECO:0000313" key="3">
    <source>
        <dbReference type="Proteomes" id="UP000515162"/>
    </source>
</evidence>
<accession>A0A6P8K910</accession>
<evidence type="ECO:0000259" key="2">
    <source>
        <dbReference type="Pfam" id="PF05267"/>
    </source>
</evidence>
<gene>
    <name evidence="4" type="primary">LOC117144324</name>
</gene>
<organism evidence="3 4">
    <name type="scientific">Drosophila mauritiana</name>
    <name type="common">Fruit fly</name>
    <dbReference type="NCBI Taxonomy" id="7226"/>
    <lineage>
        <taxon>Eukaryota</taxon>
        <taxon>Metazoa</taxon>
        <taxon>Ecdysozoa</taxon>
        <taxon>Arthropoda</taxon>
        <taxon>Hexapoda</taxon>
        <taxon>Insecta</taxon>
        <taxon>Pterygota</taxon>
        <taxon>Neoptera</taxon>
        <taxon>Endopterygota</taxon>
        <taxon>Diptera</taxon>
        <taxon>Brachycera</taxon>
        <taxon>Muscomorpha</taxon>
        <taxon>Ephydroidea</taxon>
        <taxon>Drosophilidae</taxon>
        <taxon>Drosophila</taxon>
        <taxon>Sophophora</taxon>
    </lineage>
</organism>
<dbReference type="GeneID" id="117144324"/>
<dbReference type="InterPro" id="IPR007931">
    <property type="entry name" value="TsetseEP"/>
</dbReference>
<feature type="chain" id="PRO_5028147987" evidence="1">
    <location>
        <begin position="20"/>
        <end position="211"/>
    </location>
</feature>
<dbReference type="RefSeq" id="XP_033165328.1">
    <property type="nucleotide sequence ID" value="XM_033309437.1"/>
</dbReference>
<evidence type="ECO:0000256" key="1">
    <source>
        <dbReference type="SAM" id="SignalP"/>
    </source>
</evidence>
<feature type="signal peptide" evidence="1">
    <location>
        <begin position="1"/>
        <end position="19"/>
    </location>
</feature>
<feature type="domain" description="Protein TsetseEP" evidence="2">
    <location>
        <begin position="57"/>
        <end position="176"/>
    </location>
</feature>
<dbReference type="Proteomes" id="UP000515162">
    <property type="component" value="Chromosome 3R"/>
</dbReference>
<dbReference type="Pfam" id="PF05267">
    <property type="entry name" value="DUF725"/>
    <property type="match status" value="1"/>
</dbReference>
<evidence type="ECO:0000313" key="4">
    <source>
        <dbReference type="RefSeq" id="XP_033165328.1"/>
    </source>
</evidence>
<keyword evidence="3" id="KW-1185">Reference proteome</keyword>